<evidence type="ECO:0000256" key="5">
    <source>
        <dbReference type="ARBA" id="ARBA00022833"/>
    </source>
</evidence>
<organism evidence="8 9">
    <name type="scientific">Litomosoides sigmodontis</name>
    <name type="common">Filarial nematode worm</name>
    <dbReference type="NCBI Taxonomy" id="42156"/>
    <lineage>
        <taxon>Eukaryota</taxon>
        <taxon>Metazoa</taxon>
        <taxon>Ecdysozoa</taxon>
        <taxon>Nematoda</taxon>
        <taxon>Chromadorea</taxon>
        <taxon>Rhabditida</taxon>
        <taxon>Spirurina</taxon>
        <taxon>Spiruromorpha</taxon>
        <taxon>Filarioidea</taxon>
        <taxon>Onchocercidae</taxon>
        <taxon>Litomosoides</taxon>
    </lineage>
</organism>
<dbReference type="STRING" id="42156.A0A3P6V562"/>
<dbReference type="InterPro" id="IPR000834">
    <property type="entry name" value="Peptidase_M14"/>
</dbReference>
<keyword evidence="3" id="KW-0645">Protease</keyword>
<sequence length="354" mass="40625">MIPTRDKLFDKEKRLRDDSIRNSNAFLGDYHSYGEIVRWLNDLERRHRNIVKVVSIGNSTEGKIIYGVKLSAKTNKSKSAFWIDGGIHAREWVAVQTALYLIKQLITDYYSNPKVAEYLELLDVYIFPCLNPDGYEYSRSNPNEPSIRLWRKNRASPEKFEWKNGQKRYCPGVDLNRNFGFHFGESGSSPSPCSSVYHGSHAFSEPETRAVRDAILRLRQRIKAYMSLHTYSQLWIYPYSYAQNVYPPDFDDLKAVAHNAVNSIVKLYGTKYEYGTGPEVIYAYSGGSSDWVKQATSAKYSYVIELRPSKSAPNGFVVDKRELLPVGRETYEGVKVVFDKVIAEIKQKNSVNCE</sequence>
<dbReference type="PANTHER" id="PTHR11705">
    <property type="entry name" value="PROTEASE FAMILY M14 CARBOXYPEPTIDASE A,B"/>
    <property type="match status" value="1"/>
</dbReference>
<dbReference type="GO" id="GO:0006508">
    <property type="term" value="P:proteolysis"/>
    <property type="evidence" value="ECO:0007669"/>
    <property type="project" value="InterPro"/>
</dbReference>
<dbReference type="EMBL" id="UYRX01000944">
    <property type="protein sequence ID" value="VDK87298.1"/>
    <property type="molecule type" value="Genomic_DNA"/>
</dbReference>
<dbReference type="Proteomes" id="UP000277928">
    <property type="component" value="Unassembled WGS sequence"/>
</dbReference>
<keyword evidence="9" id="KW-1185">Reference proteome</keyword>
<dbReference type="GO" id="GO:0004181">
    <property type="term" value="F:metallocarboxypeptidase activity"/>
    <property type="evidence" value="ECO:0007669"/>
    <property type="project" value="InterPro"/>
</dbReference>
<dbReference type="Pfam" id="PF00246">
    <property type="entry name" value="Peptidase_M14"/>
    <property type="match status" value="1"/>
</dbReference>
<dbReference type="GO" id="GO:0008270">
    <property type="term" value="F:zinc ion binding"/>
    <property type="evidence" value="ECO:0007669"/>
    <property type="project" value="InterPro"/>
</dbReference>
<dbReference type="PRINTS" id="PR00765">
    <property type="entry name" value="CRBOXYPTASEA"/>
</dbReference>
<feature type="domain" description="Peptidase M14" evidence="7">
    <location>
        <begin position="29"/>
        <end position="341"/>
    </location>
</feature>
<evidence type="ECO:0000256" key="2">
    <source>
        <dbReference type="ARBA" id="ARBA00005988"/>
    </source>
</evidence>
<dbReference type="InterPro" id="IPR057247">
    <property type="entry name" value="CARBOXYPEPT_ZN_2"/>
</dbReference>
<dbReference type="CDD" id="cd03860">
    <property type="entry name" value="M14_CP_A-B_like"/>
    <property type="match status" value="1"/>
</dbReference>
<keyword evidence="4" id="KW-0479">Metal-binding</keyword>
<dbReference type="AlphaFoldDB" id="A0A3P6V562"/>
<comment type="similarity">
    <text evidence="2 6">Belongs to the peptidase M14 family.</text>
</comment>
<dbReference type="GO" id="GO:0005615">
    <property type="term" value="C:extracellular space"/>
    <property type="evidence" value="ECO:0007669"/>
    <property type="project" value="TreeGrafter"/>
</dbReference>
<dbReference type="OrthoDB" id="3626597at2759"/>
<evidence type="ECO:0000256" key="3">
    <source>
        <dbReference type="ARBA" id="ARBA00022645"/>
    </source>
</evidence>
<protein>
    <recommendedName>
        <fullName evidence="7">Peptidase M14 domain-containing protein</fullName>
    </recommendedName>
</protein>
<feature type="active site" description="Proton donor/acceptor" evidence="6">
    <location>
        <position position="305"/>
    </location>
</feature>
<evidence type="ECO:0000313" key="9">
    <source>
        <dbReference type="Proteomes" id="UP000277928"/>
    </source>
</evidence>
<evidence type="ECO:0000256" key="1">
    <source>
        <dbReference type="ARBA" id="ARBA00001947"/>
    </source>
</evidence>
<evidence type="ECO:0000256" key="4">
    <source>
        <dbReference type="ARBA" id="ARBA00022723"/>
    </source>
</evidence>
<comment type="cofactor">
    <cofactor evidence="1">
        <name>Zn(2+)</name>
        <dbReference type="ChEBI" id="CHEBI:29105"/>
    </cofactor>
</comment>
<dbReference type="PROSITE" id="PS52035">
    <property type="entry name" value="PEPTIDASE_M14"/>
    <property type="match status" value="1"/>
</dbReference>
<keyword evidence="3" id="KW-0121">Carboxypeptidase</keyword>
<dbReference type="SUPFAM" id="SSF53187">
    <property type="entry name" value="Zn-dependent exopeptidases"/>
    <property type="match status" value="1"/>
</dbReference>
<evidence type="ECO:0000259" key="7">
    <source>
        <dbReference type="PROSITE" id="PS52035"/>
    </source>
</evidence>
<dbReference type="PROSITE" id="PS00133">
    <property type="entry name" value="CARBOXYPEPT_ZN_2"/>
    <property type="match status" value="1"/>
</dbReference>
<gene>
    <name evidence="8" type="ORF">NLS_LOCUS8077</name>
</gene>
<reference evidence="8 9" key="1">
    <citation type="submission" date="2018-08" db="EMBL/GenBank/DDBJ databases">
        <authorList>
            <person name="Laetsch R D."/>
            <person name="Stevens L."/>
            <person name="Kumar S."/>
            <person name="Blaxter L. M."/>
        </authorList>
    </citation>
    <scope>NUCLEOTIDE SEQUENCE [LARGE SCALE GENOMIC DNA]</scope>
</reference>
<evidence type="ECO:0000256" key="6">
    <source>
        <dbReference type="PROSITE-ProRule" id="PRU01379"/>
    </source>
</evidence>
<keyword evidence="3" id="KW-0378">Hydrolase</keyword>
<keyword evidence="5" id="KW-0862">Zinc</keyword>
<evidence type="ECO:0000313" key="8">
    <source>
        <dbReference type="EMBL" id="VDK87298.1"/>
    </source>
</evidence>
<dbReference type="OMA" id="EGQPIKM"/>
<dbReference type="PANTHER" id="PTHR11705:SF91">
    <property type="entry name" value="FI01817P-RELATED"/>
    <property type="match status" value="1"/>
</dbReference>
<dbReference type="Gene3D" id="3.40.630.10">
    <property type="entry name" value="Zn peptidases"/>
    <property type="match status" value="1"/>
</dbReference>
<proteinExistence type="inferred from homology"/>
<dbReference type="FunFam" id="3.40.630.10:FF:000056">
    <property type="entry name" value="Zinc carboxypeptidase"/>
    <property type="match status" value="1"/>
</dbReference>
<dbReference type="SMART" id="SM00631">
    <property type="entry name" value="Zn_pept"/>
    <property type="match status" value="1"/>
</dbReference>
<name>A0A3P6V562_LITSI</name>
<accession>A0A3P6V562</accession>